<name>A2CAF6_PROM3</name>
<evidence type="ECO:0000256" key="1">
    <source>
        <dbReference type="HAMAP-Rule" id="MF_02062"/>
    </source>
</evidence>
<dbReference type="RefSeq" id="WP_011826354.1">
    <property type="nucleotide sequence ID" value="NC_008820.1"/>
</dbReference>
<comment type="subcellular location">
    <subcellularLocation>
        <location evidence="1">Cell inner membrane</location>
        <topology evidence="1">Multi-pass membrane protein</topology>
    </subcellularLocation>
</comment>
<keyword evidence="1" id="KW-0915">Sodium</keyword>
<feature type="transmembrane region" description="Helical" evidence="1">
    <location>
        <begin position="34"/>
        <end position="54"/>
    </location>
</feature>
<dbReference type="GO" id="GO:0005886">
    <property type="term" value="C:plasma membrane"/>
    <property type="evidence" value="ECO:0007669"/>
    <property type="project" value="UniProtKB-SubCell"/>
</dbReference>
<evidence type="ECO:0000256" key="2">
    <source>
        <dbReference type="NCBIfam" id="TIGR00210"/>
    </source>
</evidence>
<dbReference type="KEGG" id="pmf:P9303_17221"/>
<keyword evidence="1" id="KW-1133">Transmembrane helix</keyword>
<gene>
    <name evidence="3" type="ordered locus">P9303_17221</name>
</gene>
<keyword evidence="1" id="KW-0812">Transmembrane</keyword>
<reference evidence="3 4" key="1">
    <citation type="journal article" date="2007" name="PLoS Genet.">
        <title>Patterns and implications of gene gain and loss in the evolution of Prochlorococcus.</title>
        <authorList>
            <person name="Kettler G.C."/>
            <person name="Martiny A.C."/>
            <person name="Huang K."/>
            <person name="Zucker J."/>
            <person name="Coleman M.L."/>
            <person name="Rodrigue S."/>
            <person name="Chen F."/>
            <person name="Lapidus A."/>
            <person name="Ferriera S."/>
            <person name="Johnson J."/>
            <person name="Steglich C."/>
            <person name="Church G.M."/>
            <person name="Richardson P."/>
            <person name="Chisholm S.W."/>
        </authorList>
    </citation>
    <scope>NUCLEOTIDE SEQUENCE [LARGE SCALE GENOMIC DNA]</scope>
    <source>
        <strain evidence="3 4">MIT 9303</strain>
    </source>
</reference>
<feature type="transmembrane region" description="Helical" evidence="1">
    <location>
        <begin position="225"/>
        <end position="244"/>
    </location>
</feature>
<dbReference type="BioCyc" id="PMAR59922:G1G80-1492-MONOMER"/>
<feature type="transmembrane region" description="Helical" evidence="1">
    <location>
        <begin position="6"/>
        <end position="22"/>
    </location>
</feature>
<feature type="transmembrane region" description="Helical" evidence="1">
    <location>
        <begin position="387"/>
        <end position="411"/>
    </location>
</feature>
<keyword evidence="1" id="KW-0813">Transport</keyword>
<dbReference type="PANTHER" id="PTHR36178:SF1">
    <property type="entry name" value="SODIUM_GLUTAMATE SYMPORTER"/>
    <property type="match status" value="1"/>
</dbReference>
<dbReference type="Proteomes" id="UP000002274">
    <property type="component" value="Chromosome"/>
</dbReference>
<feature type="transmembrane region" description="Helical" evidence="1">
    <location>
        <begin position="95"/>
        <end position="114"/>
    </location>
</feature>
<dbReference type="GO" id="GO:0015501">
    <property type="term" value="F:glutamate:sodium symporter activity"/>
    <property type="evidence" value="ECO:0007669"/>
    <property type="project" value="UniProtKB-UniRule"/>
</dbReference>
<dbReference type="EMBL" id="CP000554">
    <property type="protein sequence ID" value="ABM78466.1"/>
    <property type="molecule type" value="Genomic_DNA"/>
</dbReference>
<dbReference type="Pfam" id="PF03616">
    <property type="entry name" value="Glt_symporter"/>
    <property type="match status" value="1"/>
</dbReference>
<feature type="transmembrane region" description="Helical" evidence="1">
    <location>
        <begin position="159"/>
        <end position="186"/>
    </location>
</feature>
<keyword evidence="1" id="KW-0769">Symport</keyword>
<organism evidence="3 4">
    <name type="scientific">Prochlorococcus marinus (strain MIT 9303)</name>
    <dbReference type="NCBI Taxonomy" id="59922"/>
    <lineage>
        <taxon>Bacteria</taxon>
        <taxon>Bacillati</taxon>
        <taxon>Cyanobacteriota</taxon>
        <taxon>Cyanophyceae</taxon>
        <taxon>Synechococcales</taxon>
        <taxon>Prochlorococcaceae</taxon>
        <taxon>Prochlorococcus</taxon>
    </lineage>
</organism>
<evidence type="ECO:0000313" key="4">
    <source>
        <dbReference type="Proteomes" id="UP000002274"/>
    </source>
</evidence>
<dbReference type="STRING" id="59922.P9303_17221"/>
<dbReference type="HAMAP" id="MF_02062">
    <property type="entry name" value="GltS"/>
    <property type="match status" value="1"/>
</dbReference>
<keyword evidence="1" id="KW-0472">Membrane</keyword>
<feature type="transmembrane region" description="Helical" evidence="1">
    <location>
        <begin position="323"/>
        <end position="346"/>
    </location>
</feature>
<proteinExistence type="inferred from homology"/>
<feature type="transmembrane region" description="Helical" evidence="1">
    <location>
        <begin position="66"/>
        <end position="88"/>
    </location>
</feature>
<sequence>MDTFEIRSLISISIGILVLFIGKRINGNIQVLQNLSIPDSVTGGLIAALAITLVKWTTDIEVIFDLGARDFLLIYFFTTVGISSNLINMRRGGKALGILLGLVIAFITIQNIFGEWTVNLFGLQEGLGPLLGSVSLAGGHGVTIAWAPTFAKQFGIKNALEIGVAASTFGLLVASLIGGPIANYLIRKNHLNLDHKKEIYNENRNGEENTDKTELNNQLPSKLDYNSILSSVLAVNICIILGKICQEFLFKLDIQLPLFVVSMIVGIILSSILPDRKILNDFLIWPKQTAALLLLAELSLGTFLAMSIMSLQFWDLLDLPPALLFILVFQTILSIVVNLYLVFPLMGRNYDAAVICSGFAGMSIGSSAAGLANMTAISRKYGPTKKAFIVVPLIATFIEIINSGLIIPASIRFL</sequence>
<keyword evidence="1" id="KW-1003">Cell membrane</keyword>
<feature type="transmembrane region" description="Helical" evidence="1">
    <location>
        <begin position="352"/>
        <end position="375"/>
    </location>
</feature>
<feature type="transmembrane region" description="Helical" evidence="1">
    <location>
        <begin position="256"/>
        <end position="273"/>
    </location>
</feature>
<accession>A2CAF6</accession>
<dbReference type="AlphaFoldDB" id="A2CAF6"/>
<keyword evidence="1" id="KW-0029">Amino-acid transport</keyword>
<keyword evidence="1" id="KW-0997">Cell inner membrane</keyword>
<comment type="similarity">
    <text evidence="1">Belongs to the glutamate:Na(+) symporter (ESS) (TC 2.A.27) family.</text>
</comment>
<protein>
    <recommendedName>
        <fullName evidence="1 2">Sodium/glutamate symporter</fullName>
    </recommendedName>
</protein>
<evidence type="ECO:0000313" key="3">
    <source>
        <dbReference type="EMBL" id="ABM78466.1"/>
    </source>
</evidence>
<dbReference type="GO" id="GO:0015813">
    <property type="term" value="P:L-glutamate transmembrane transport"/>
    <property type="evidence" value="ECO:0007669"/>
    <property type="project" value="UniProtKB-UniRule"/>
</dbReference>
<keyword evidence="1" id="KW-0739">Sodium transport</keyword>
<keyword evidence="1" id="KW-0406">Ion transport</keyword>
<comment type="function">
    <text evidence="1">Catalyzes the sodium-dependent transport of glutamate.</text>
</comment>
<dbReference type="HOGENOM" id="CLU_040907_0_0_3"/>
<dbReference type="NCBIfam" id="TIGR00210">
    <property type="entry name" value="gltS"/>
    <property type="match status" value="1"/>
</dbReference>
<feature type="transmembrane region" description="Helical" evidence="1">
    <location>
        <begin position="293"/>
        <end position="311"/>
    </location>
</feature>
<dbReference type="InterPro" id="IPR004445">
    <property type="entry name" value="GltS"/>
</dbReference>
<dbReference type="PANTHER" id="PTHR36178">
    <property type="entry name" value="SLR0625 PROTEIN"/>
    <property type="match status" value="1"/>
</dbReference>